<gene>
    <name evidence="4" type="ORF">HNQ80_005088</name>
</gene>
<keyword evidence="5" id="KW-1185">Reference proteome</keyword>
<reference evidence="4 5" key="1">
    <citation type="submission" date="2020-08" db="EMBL/GenBank/DDBJ databases">
        <title>Genomic Encyclopedia of Type Strains, Phase IV (KMG-IV): sequencing the most valuable type-strain genomes for metagenomic binning, comparative biology and taxonomic classification.</title>
        <authorList>
            <person name="Goeker M."/>
        </authorList>
    </citation>
    <scope>NUCLEOTIDE SEQUENCE [LARGE SCALE GENOMIC DNA]</scope>
    <source>
        <strain evidence="4 5">DSM 103526</strain>
    </source>
</reference>
<dbReference type="Pfam" id="PF08279">
    <property type="entry name" value="HTH_11"/>
    <property type="match status" value="1"/>
</dbReference>
<evidence type="ECO:0000259" key="3">
    <source>
        <dbReference type="PROSITE" id="PS51000"/>
    </source>
</evidence>
<keyword evidence="1" id="KW-0805">Transcription regulation</keyword>
<keyword evidence="4" id="KW-0238">DNA-binding</keyword>
<dbReference type="AlphaFoldDB" id="A0A841KZI2"/>
<dbReference type="RefSeq" id="WP_184313819.1">
    <property type="nucleotide sequence ID" value="NZ_JACHEN010000055.1"/>
</dbReference>
<dbReference type="PROSITE" id="PS52050">
    <property type="entry name" value="WYL"/>
    <property type="match status" value="1"/>
</dbReference>
<evidence type="ECO:0000313" key="4">
    <source>
        <dbReference type="EMBL" id="MBB6218911.1"/>
    </source>
</evidence>
<dbReference type="PIRSF" id="PIRSF016838">
    <property type="entry name" value="PafC"/>
    <property type="match status" value="1"/>
</dbReference>
<organism evidence="4 5">
    <name type="scientific">Anaerosolibacter carboniphilus</name>
    <dbReference type="NCBI Taxonomy" id="1417629"/>
    <lineage>
        <taxon>Bacteria</taxon>
        <taxon>Bacillati</taxon>
        <taxon>Bacillota</taxon>
        <taxon>Clostridia</taxon>
        <taxon>Peptostreptococcales</taxon>
        <taxon>Thermotaleaceae</taxon>
        <taxon>Anaerosolibacter</taxon>
    </lineage>
</organism>
<dbReference type="SMART" id="SM00420">
    <property type="entry name" value="HTH_DEOR"/>
    <property type="match status" value="1"/>
</dbReference>
<comment type="caution">
    <text evidence="4">The sequence shown here is derived from an EMBL/GenBank/DDBJ whole genome shotgun (WGS) entry which is preliminary data.</text>
</comment>
<accession>A0A841KZI2</accession>
<protein>
    <submittedName>
        <fullName evidence="4">Putative DNA-binding transcriptional regulator YafY</fullName>
    </submittedName>
</protein>
<dbReference type="InterPro" id="IPR013196">
    <property type="entry name" value="HTH_11"/>
</dbReference>
<dbReference type="InterPro" id="IPR036388">
    <property type="entry name" value="WH-like_DNA-bd_sf"/>
</dbReference>
<dbReference type="PANTHER" id="PTHR34580:SF1">
    <property type="entry name" value="PROTEIN PAFC"/>
    <property type="match status" value="1"/>
</dbReference>
<evidence type="ECO:0000256" key="2">
    <source>
        <dbReference type="ARBA" id="ARBA00023163"/>
    </source>
</evidence>
<dbReference type="InterPro" id="IPR051534">
    <property type="entry name" value="CBASS_pafABC_assoc_protein"/>
</dbReference>
<dbReference type="PROSITE" id="PS51000">
    <property type="entry name" value="HTH_DEOR_2"/>
    <property type="match status" value="1"/>
</dbReference>
<dbReference type="InterPro" id="IPR026881">
    <property type="entry name" value="WYL_dom"/>
</dbReference>
<evidence type="ECO:0000313" key="5">
    <source>
        <dbReference type="Proteomes" id="UP000579281"/>
    </source>
</evidence>
<dbReference type="SUPFAM" id="SSF46785">
    <property type="entry name" value="Winged helix' DNA-binding domain"/>
    <property type="match status" value="1"/>
</dbReference>
<dbReference type="InterPro" id="IPR036390">
    <property type="entry name" value="WH_DNA-bd_sf"/>
</dbReference>
<dbReference type="GO" id="GO:0003700">
    <property type="term" value="F:DNA-binding transcription factor activity"/>
    <property type="evidence" value="ECO:0007669"/>
    <property type="project" value="InterPro"/>
</dbReference>
<keyword evidence="2" id="KW-0804">Transcription</keyword>
<sequence length="311" mass="36587">MKKTERLNGIIYALKEKGKLNCKELSELLEVSERTIYRDIDALCQLKVPLISYEGKNGGYEIDKSYFIPSIQLTEQEVIMLLMVLNVGREMKIPNMGSEYQLLRSKIINVLGEADRTKVNQLFKHVSFHVDRVLPKDYSDKVLPTILESFMEGKNIYITYYAPVNEEMTERKVSPTKLFYSDGGWYLSGFCHKRSEKRTFRLDRIDKIELMDELNTYLEKPIQSASDKFTFKEYHFEISKPLYRLIKENFYMENCTVLIDGEKMNIKVLSKYEEDITNLILSNPYDIKLLGPEAYKEHIRALIRELCNRYI</sequence>
<dbReference type="InterPro" id="IPR001034">
    <property type="entry name" value="DeoR_HTH"/>
</dbReference>
<feature type="domain" description="HTH deoR-type" evidence="3">
    <location>
        <begin position="3"/>
        <end position="62"/>
    </location>
</feature>
<proteinExistence type="predicted"/>
<dbReference type="EMBL" id="JACHEN010000055">
    <property type="protein sequence ID" value="MBB6218911.1"/>
    <property type="molecule type" value="Genomic_DNA"/>
</dbReference>
<dbReference type="Pfam" id="PF13280">
    <property type="entry name" value="WYL"/>
    <property type="match status" value="1"/>
</dbReference>
<dbReference type="PANTHER" id="PTHR34580">
    <property type="match status" value="1"/>
</dbReference>
<dbReference type="InterPro" id="IPR028349">
    <property type="entry name" value="PafC-like"/>
</dbReference>
<dbReference type="GO" id="GO:0003677">
    <property type="term" value="F:DNA binding"/>
    <property type="evidence" value="ECO:0007669"/>
    <property type="project" value="UniProtKB-KW"/>
</dbReference>
<name>A0A841KZI2_9FIRM</name>
<evidence type="ECO:0000256" key="1">
    <source>
        <dbReference type="ARBA" id="ARBA00023015"/>
    </source>
</evidence>
<dbReference type="Proteomes" id="UP000579281">
    <property type="component" value="Unassembled WGS sequence"/>
</dbReference>
<dbReference type="Gene3D" id="1.10.10.10">
    <property type="entry name" value="Winged helix-like DNA-binding domain superfamily/Winged helix DNA-binding domain"/>
    <property type="match status" value="1"/>
</dbReference>